<accession>A0A317ST49</accession>
<feature type="region of interest" description="Disordered" evidence="1">
    <location>
        <begin position="109"/>
        <end position="180"/>
    </location>
</feature>
<dbReference type="OrthoDB" id="5317781at2759"/>
<comment type="caution">
    <text evidence="2">The sequence shown here is derived from an EMBL/GenBank/DDBJ whole genome shotgun (WGS) entry which is preliminary data.</text>
</comment>
<keyword evidence="3" id="KW-1185">Reference proteome</keyword>
<organism evidence="2 3">
    <name type="scientific">Tuber magnatum</name>
    <name type="common">white Piedmont truffle</name>
    <dbReference type="NCBI Taxonomy" id="42249"/>
    <lineage>
        <taxon>Eukaryota</taxon>
        <taxon>Fungi</taxon>
        <taxon>Dikarya</taxon>
        <taxon>Ascomycota</taxon>
        <taxon>Pezizomycotina</taxon>
        <taxon>Pezizomycetes</taxon>
        <taxon>Pezizales</taxon>
        <taxon>Tuberaceae</taxon>
        <taxon>Tuber</taxon>
    </lineage>
</organism>
<evidence type="ECO:0000313" key="3">
    <source>
        <dbReference type="Proteomes" id="UP000246991"/>
    </source>
</evidence>
<dbReference type="Proteomes" id="UP000246991">
    <property type="component" value="Unassembled WGS sequence"/>
</dbReference>
<evidence type="ECO:0000313" key="2">
    <source>
        <dbReference type="EMBL" id="PWW76930.1"/>
    </source>
</evidence>
<feature type="compositionally biased region" description="Pro residues" evidence="1">
    <location>
        <begin position="137"/>
        <end position="156"/>
    </location>
</feature>
<gene>
    <name evidence="2" type="ORF">C7212DRAFT_343956</name>
</gene>
<dbReference type="EMBL" id="PYWC01000029">
    <property type="protein sequence ID" value="PWW76930.1"/>
    <property type="molecule type" value="Genomic_DNA"/>
</dbReference>
<dbReference type="AlphaFoldDB" id="A0A317ST49"/>
<sequence>MEFRLRLVSKSDFVYDLCFELAPLPAFTLQQTPPPRSRPHAFSFRAGGSTTESDAYEAIHNQYQKLLAHEREGMELERTLWLSERQFYLEKIVKFESTIRSLREELQKAKASMSAGDPKDKEGDKDPEMDNAAVITSPPPPVTGPVPGAESPPPIDAPIKPAEAESPEVEEAQTPKQESVVEQFARPFSELDEKTTNLLYEQARRIVYPQQIWPEEKIVLDDDGEGDDEDIKLILKKNTNFGWAF</sequence>
<proteinExistence type="predicted"/>
<name>A0A317ST49_9PEZI</name>
<feature type="compositionally biased region" description="Basic and acidic residues" evidence="1">
    <location>
        <begin position="117"/>
        <end position="128"/>
    </location>
</feature>
<protein>
    <submittedName>
        <fullName evidence="2">Uncharacterized protein</fullName>
    </submittedName>
</protein>
<evidence type="ECO:0000256" key="1">
    <source>
        <dbReference type="SAM" id="MobiDB-lite"/>
    </source>
</evidence>
<reference evidence="2 3" key="1">
    <citation type="submission" date="2018-03" db="EMBL/GenBank/DDBJ databases">
        <title>Genomes of Pezizomycetes fungi and the evolution of truffles.</title>
        <authorList>
            <person name="Murat C."/>
            <person name="Payen T."/>
            <person name="Noel B."/>
            <person name="Kuo A."/>
            <person name="Martin F.M."/>
        </authorList>
    </citation>
    <scope>NUCLEOTIDE SEQUENCE [LARGE SCALE GENOMIC DNA]</scope>
    <source>
        <strain evidence="2">091103-1</strain>
    </source>
</reference>